<sequence>MLQSNAASKHTKFTSEYTIYSTMPPSSTNASSKTCHLLVLPAEIRNLIWELLVSHEKVLFSKTTRLYGPLGPTHEALRGSPPITRVSQQIRAESLSLYFALNTFAAKLTDRAARLALCNVVDAAGPHAADIRKIEFEGHAIAMMGWVDRSHLQTMHMKHTFMIDDVQQPSSVKVAGEAGGLMLTGHSDESVQMLHDQVAADAQSMERRIVATMEYTNAQGRGFEIWSHVLEWSRHLARVDLKRWAPGF</sequence>
<dbReference type="Proteomes" id="UP000756132">
    <property type="component" value="Chromosome 3"/>
</dbReference>
<keyword evidence="2" id="KW-1185">Reference proteome</keyword>
<proteinExistence type="predicted"/>
<dbReference type="AlphaFoldDB" id="A0A9Q8LDF6"/>
<protein>
    <submittedName>
        <fullName evidence="1">Uncharacterized protein</fullName>
    </submittedName>
</protein>
<dbReference type="InterPro" id="IPR038883">
    <property type="entry name" value="AN11006-like"/>
</dbReference>
<reference evidence="1" key="2">
    <citation type="journal article" date="2022" name="Microb. Genom.">
        <title>A chromosome-scale genome assembly of the tomato pathogen Cladosporium fulvum reveals a compartmentalized genome architecture and the presence of a dispensable chromosome.</title>
        <authorList>
            <person name="Zaccaron A.Z."/>
            <person name="Chen L.H."/>
            <person name="Samaras A."/>
            <person name="Stergiopoulos I."/>
        </authorList>
    </citation>
    <scope>NUCLEOTIDE SEQUENCE</scope>
    <source>
        <strain evidence="1">Race5_Kim</strain>
    </source>
</reference>
<dbReference type="OrthoDB" id="5413827at2759"/>
<dbReference type="PANTHER" id="PTHR42085:SF1">
    <property type="entry name" value="F-BOX DOMAIN-CONTAINING PROTEIN"/>
    <property type="match status" value="1"/>
</dbReference>
<dbReference type="PANTHER" id="PTHR42085">
    <property type="entry name" value="F-BOX DOMAIN-CONTAINING PROTEIN"/>
    <property type="match status" value="1"/>
</dbReference>
<dbReference type="GeneID" id="71988600"/>
<evidence type="ECO:0000313" key="1">
    <source>
        <dbReference type="EMBL" id="UJO15516.1"/>
    </source>
</evidence>
<dbReference type="EMBL" id="CP090165">
    <property type="protein sequence ID" value="UJO15516.1"/>
    <property type="molecule type" value="Genomic_DNA"/>
</dbReference>
<name>A0A9Q8LDF6_PASFU</name>
<gene>
    <name evidence="1" type="ORF">CLAFUR5_08722</name>
</gene>
<dbReference type="KEGG" id="ffu:CLAFUR5_08722"/>
<dbReference type="RefSeq" id="XP_047759882.1">
    <property type="nucleotide sequence ID" value="XM_047907870.1"/>
</dbReference>
<accession>A0A9Q8LDF6</accession>
<organism evidence="1 2">
    <name type="scientific">Passalora fulva</name>
    <name type="common">Tomato leaf mold</name>
    <name type="synonym">Cladosporium fulvum</name>
    <dbReference type="NCBI Taxonomy" id="5499"/>
    <lineage>
        <taxon>Eukaryota</taxon>
        <taxon>Fungi</taxon>
        <taxon>Dikarya</taxon>
        <taxon>Ascomycota</taxon>
        <taxon>Pezizomycotina</taxon>
        <taxon>Dothideomycetes</taxon>
        <taxon>Dothideomycetidae</taxon>
        <taxon>Mycosphaerellales</taxon>
        <taxon>Mycosphaerellaceae</taxon>
        <taxon>Fulvia</taxon>
    </lineage>
</organism>
<evidence type="ECO:0000313" key="2">
    <source>
        <dbReference type="Proteomes" id="UP000756132"/>
    </source>
</evidence>
<reference evidence="1" key="1">
    <citation type="submission" date="2021-12" db="EMBL/GenBank/DDBJ databases">
        <authorList>
            <person name="Zaccaron A."/>
            <person name="Stergiopoulos I."/>
        </authorList>
    </citation>
    <scope>NUCLEOTIDE SEQUENCE</scope>
    <source>
        <strain evidence="1">Race5_Kim</strain>
    </source>
</reference>